<protein>
    <submittedName>
        <fullName evidence="2">Uncharacterized protein</fullName>
    </submittedName>
</protein>
<evidence type="ECO:0000256" key="1">
    <source>
        <dbReference type="SAM" id="MobiDB-lite"/>
    </source>
</evidence>
<gene>
    <name evidence="2" type="ORF">HMPREF9136_2148</name>
</gene>
<organism evidence="2 3">
    <name type="scientific">Prevotella dentalis (strain ATCC 49559 / DSM 3688 / JCM 13448 / NCTC 12043 / ES 2772)</name>
    <name type="common">Mitsuokella dentalis</name>
    <dbReference type="NCBI Taxonomy" id="908937"/>
    <lineage>
        <taxon>Bacteria</taxon>
        <taxon>Pseudomonadati</taxon>
        <taxon>Bacteroidota</taxon>
        <taxon>Bacteroidia</taxon>
        <taxon>Bacteroidales</taxon>
        <taxon>Prevotellaceae</taxon>
        <taxon>Prevotella</taxon>
    </lineage>
</organism>
<evidence type="ECO:0000313" key="2">
    <source>
        <dbReference type="EMBL" id="EGQ13172.1"/>
    </source>
</evidence>
<accession>F9D5M0</accession>
<feature type="region of interest" description="Disordered" evidence="1">
    <location>
        <begin position="1"/>
        <end position="59"/>
    </location>
</feature>
<dbReference type="EMBL" id="AFPW01000035">
    <property type="protein sequence ID" value="EGQ13172.1"/>
    <property type="molecule type" value="Genomic_DNA"/>
</dbReference>
<sequence>MRTARAGAPGRPTRHHDTGATLPPCGRDTTVRPHLRHHRAGIPKRRRRNRNAVTPSSRLDHTVIAAPLHRYRNASAAFSPAPPTLRAGRQRLNRWGTKALRQRRHVSHSWWVPTDT</sequence>
<dbReference type="AlphaFoldDB" id="F9D5M0"/>
<reference evidence="2 3" key="1">
    <citation type="submission" date="2011-04" db="EMBL/GenBank/DDBJ databases">
        <authorList>
            <person name="Muzny D."/>
            <person name="Qin X."/>
            <person name="Deng J."/>
            <person name="Jiang H."/>
            <person name="Liu Y."/>
            <person name="Qu J."/>
            <person name="Song X.-Z."/>
            <person name="Zhang L."/>
            <person name="Thornton R."/>
            <person name="Coyle M."/>
            <person name="Francisco L."/>
            <person name="Jackson L."/>
            <person name="Javaid M."/>
            <person name="Korchina V."/>
            <person name="Kovar C."/>
            <person name="Mata R."/>
            <person name="Mathew T."/>
            <person name="Ngo R."/>
            <person name="Nguyen L."/>
            <person name="Nguyen N."/>
            <person name="Okwuonu G."/>
            <person name="Ongeri F."/>
            <person name="Pham C."/>
            <person name="Simmons D."/>
            <person name="Wilczek-Boney K."/>
            <person name="Hale W."/>
            <person name="Jakkamsetti A."/>
            <person name="Pham P."/>
            <person name="Ruth R."/>
            <person name="San Lucas F."/>
            <person name="Warren J."/>
            <person name="Zhang J."/>
            <person name="Zhao Z."/>
            <person name="Zhou C."/>
            <person name="Zhu D."/>
            <person name="Lee S."/>
            <person name="Bess C."/>
            <person name="Blankenburg K."/>
            <person name="Forbes L."/>
            <person name="Fu Q."/>
            <person name="Gubbala S."/>
            <person name="Hirani K."/>
            <person name="Jayaseelan J.C."/>
            <person name="Lara F."/>
            <person name="Munidasa M."/>
            <person name="Palculict T."/>
            <person name="Patil S."/>
            <person name="Pu L.-L."/>
            <person name="Saada N."/>
            <person name="Tang L."/>
            <person name="Weissenberger G."/>
            <person name="Zhu Y."/>
            <person name="Hemphill L."/>
            <person name="Shang Y."/>
            <person name="Youmans B."/>
            <person name="Ayvaz T."/>
            <person name="Ross M."/>
            <person name="Santibanez J."/>
            <person name="Aqrawi P."/>
            <person name="Gross S."/>
            <person name="Joshi V."/>
            <person name="Fowler G."/>
            <person name="Nazareth L."/>
            <person name="Reid J."/>
            <person name="Worley K."/>
            <person name="Petrosino J."/>
            <person name="Highlander S."/>
            <person name="Gibbs R."/>
        </authorList>
    </citation>
    <scope>NUCLEOTIDE SEQUENCE [LARGE SCALE GENOMIC DNA]</scope>
    <source>
        <strain evidence="2 3">DSM 3688</strain>
    </source>
</reference>
<proteinExistence type="predicted"/>
<feature type="compositionally biased region" description="Basic residues" evidence="1">
    <location>
        <begin position="33"/>
        <end position="50"/>
    </location>
</feature>
<comment type="caution">
    <text evidence="2">The sequence shown here is derived from an EMBL/GenBank/DDBJ whole genome shotgun (WGS) entry which is preliminary data.</text>
</comment>
<evidence type="ECO:0000313" key="3">
    <source>
        <dbReference type="Proteomes" id="UP000007820"/>
    </source>
</evidence>
<dbReference type="Proteomes" id="UP000007820">
    <property type="component" value="Unassembled WGS sequence"/>
</dbReference>
<name>F9D5M0_PREDD</name>